<feature type="non-terminal residue" evidence="1">
    <location>
        <position position="1"/>
    </location>
</feature>
<name>X1FCT3_9ZZZZ</name>
<dbReference type="AlphaFoldDB" id="X1FCT3"/>
<comment type="caution">
    <text evidence="1">The sequence shown here is derived from an EMBL/GenBank/DDBJ whole genome shotgun (WGS) entry which is preliminary data.</text>
</comment>
<dbReference type="GO" id="GO:0004497">
    <property type="term" value="F:monooxygenase activity"/>
    <property type="evidence" value="ECO:0007669"/>
    <property type="project" value="InterPro"/>
</dbReference>
<evidence type="ECO:0000313" key="1">
    <source>
        <dbReference type="EMBL" id="GAH42787.1"/>
    </source>
</evidence>
<dbReference type="InterPro" id="IPR050816">
    <property type="entry name" value="Flavin-dep_Halogenase_NPB"/>
</dbReference>
<reference evidence="1" key="1">
    <citation type="journal article" date="2014" name="Front. Microbiol.">
        <title>High frequency of phylogenetically diverse reductive dehalogenase-homologous genes in deep subseafloor sedimentary metagenomes.</title>
        <authorList>
            <person name="Kawai M."/>
            <person name="Futagami T."/>
            <person name="Toyoda A."/>
            <person name="Takaki Y."/>
            <person name="Nishi S."/>
            <person name="Hori S."/>
            <person name="Arai W."/>
            <person name="Tsubouchi T."/>
            <person name="Morono Y."/>
            <person name="Uchiyama I."/>
            <person name="Ito T."/>
            <person name="Fujiyama A."/>
            <person name="Inagaki F."/>
            <person name="Takami H."/>
        </authorList>
    </citation>
    <scope>NUCLEOTIDE SEQUENCE</scope>
    <source>
        <strain evidence="1">Expedition CK06-06</strain>
    </source>
</reference>
<dbReference type="EMBL" id="BARU01008560">
    <property type="protein sequence ID" value="GAH42787.1"/>
    <property type="molecule type" value="Genomic_DNA"/>
</dbReference>
<dbReference type="InterPro" id="IPR006905">
    <property type="entry name" value="Flavin_halogenase"/>
</dbReference>
<dbReference type="InterPro" id="IPR036188">
    <property type="entry name" value="FAD/NAD-bd_sf"/>
</dbReference>
<evidence type="ECO:0008006" key="2">
    <source>
        <dbReference type="Google" id="ProtNLM"/>
    </source>
</evidence>
<gene>
    <name evidence="1" type="ORF">S03H2_16716</name>
</gene>
<sequence length="260" mass="29831">DRAVAMPCENVGPPTPFVRCTAREAGWTWRIPLQHRTGNGYVYSSKYISDDEAAANLTKWIDGRALGSPRVLRFVPGQRKKCWDKNVVAIGLASGFLEPLESTSIFLIQSAIARLINLFPDRGFSDVIRDRYNAQAAFEIERIRDFIILHYCATERDDSPFWNYCRTMSIPKELADNIRLFRDSGRFYRNAEEMFAQPSWVEVMIGQRIIPERWHPMVDQMPQAELEEFVGGIKKVIANCVDLMPPHQAFIDRYCKAPAP</sequence>
<protein>
    <recommendedName>
        <fullName evidence="2">Tryptophan halogenase</fullName>
    </recommendedName>
</protein>
<dbReference type="Pfam" id="PF04820">
    <property type="entry name" value="Trp_halogenase"/>
    <property type="match status" value="1"/>
</dbReference>
<organism evidence="1">
    <name type="scientific">marine sediment metagenome</name>
    <dbReference type="NCBI Taxonomy" id="412755"/>
    <lineage>
        <taxon>unclassified sequences</taxon>
        <taxon>metagenomes</taxon>
        <taxon>ecological metagenomes</taxon>
    </lineage>
</organism>
<dbReference type="PANTHER" id="PTHR43747:SF4">
    <property type="entry name" value="FLAVIN-DEPENDENT TRYPTOPHAN HALOGENASE"/>
    <property type="match status" value="1"/>
</dbReference>
<dbReference type="Gene3D" id="3.50.50.60">
    <property type="entry name" value="FAD/NAD(P)-binding domain"/>
    <property type="match status" value="1"/>
</dbReference>
<dbReference type="PANTHER" id="PTHR43747">
    <property type="entry name" value="FAD-BINDING PROTEIN"/>
    <property type="match status" value="1"/>
</dbReference>
<proteinExistence type="predicted"/>
<accession>X1FCT3</accession>